<comment type="similarity">
    <text evidence="1">Belongs to the peptidase S9A family.</text>
</comment>
<dbReference type="PANTHER" id="PTHR11757">
    <property type="entry name" value="PROTEASE FAMILY S9A OLIGOPEPTIDASE"/>
    <property type="match status" value="1"/>
</dbReference>
<dbReference type="SUPFAM" id="SSF53474">
    <property type="entry name" value="alpha/beta-Hydrolases"/>
    <property type="match status" value="1"/>
</dbReference>
<evidence type="ECO:0000256" key="2">
    <source>
        <dbReference type="ARBA" id="ARBA00022670"/>
    </source>
</evidence>
<dbReference type="InterPro" id="IPR001375">
    <property type="entry name" value="Peptidase_S9_cat"/>
</dbReference>
<dbReference type="Gene3D" id="2.130.10.120">
    <property type="entry name" value="Prolyl oligopeptidase, N-terminal domain"/>
    <property type="match status" value="1"/>
</dbReference>
<dbReference type="Gene3D" id="3.40.50.1820">
    <property type="entry name" value="alpha/beta hydrolase"/>
    <property type="match status" value="1"/>
</dbReference>
<dbReference type="EMBL" id="UARK01000011">
    <property type="protein sequence ID" value="SPW28467.1"/>
    <property type="molecule type" value="Genomic_DNA"/>
</dbReference>
<dbReference type="RefSeq" id="WP_005525270.1">
    <property type="nucleotide sequence ID" value="NZ_CP050134.2"/>
</dbReference>
<sequence length="702" mass="79185">MTFTEPIAPVHPVTRTHHNISFIDNYEWLRDKESAETTAYLEAENAYTAQETAQLKTLEDNIFQEIKSRVKETDMSVPTRLGRYWYYGRMEEGKSYGISARVPVIEDWVPPVVSETGSLPDEEILLDANQLAEGHDFFSLGASTVDDTGRYLAYSTDTEGNERFTLYIKDLETGELLDDVIDNVFYGVTWAGTDYLFYTRVDDAWRSDSVWRHKVGTPASEDVRVFHEEDERFNVGVGSSRSKRFLIIESSSKVTSESWVLELDNPTGEFRVIRPREHNVEYSVSHAVLSGKDAWLIVHNAHGPNFELGWMWTTDTLGSFDDLRVLVPHRDTVRIEGVDAYEHQLVIGYRREAISRAGVMKLDQGNLTEFVELEFPEELYTIEVMGNPEWDAPVLRLAYSSYVTPTRIYDYTVATGELRLLKEQEVLGGYNPDDYVASRVWVTASDGVDIPVSLVHRRDVDLSHPNPTILYGYGSYEISLDPGFSVASLSLMDRGMIFAFAHVRGGGELGRHWYDNGKMLHKRNTFTDFIAVADYLLDHNLTTRDTLVALGGSAGGLLMGAVANLGGDRFKAIEANVPFVDPLTSMLMPELPLTVPEWEEWGNPLADKDVYDYMAGYAPYENIEAKTYPNILALTSINDTRVLYVEPAKWIAQLRATATGGKFLLKTEMAAGHGGVSGRYESWRQTAFEYAWLINQATGKVE</sequence>
<evidence type="ECO:0000313" key="8">
    <source>
        <dbReference type="Proteomes" id="UP000249886"/>
    </source>
</evidence>
<dbReference type="InterPro" id="IPR051543">
    <property type="entry name" value="Serine_Peptidase_S9A"/>
</dbReference>
<evidence type="ECO:0000259" key="6">
    <source>
        <dbReference type="Pfam" id="PF02897"/>
    </source>
</evidence>
<accession>A0A6H9XMZ6</accession>
<dbReference type="PRINTS" id="PR00862">
    <property type="entry name" value="PROLIGOPTASE"/>
</dbReference>
<dbReference type="InterPro" id="IPR002470">
    <property type="entry name" value="Peptidase_S9A"/>
</dbReference>
<keyword evidence="4" id="KW-0720">Serine protease</keyword>
<organism evidence="7 8">
    <name type="scientific">Corynebacterium matruchotii</name>
    <dbReference type="NCBI Taxonomy" id="43768"/>
    <lineage>
        <taxon>Bacteria</taxon>
        <taxon>Bacillati</taxon>
        <taxon>Actinomycetota</taxon>
        <taxon>Actinomycetes</taxon>
        <taxon>Mycobacteriales</taxon>
        <taxon>Corynebacteriaceae</taxon>
        <taxon>Corynebacterium</taxon>
    </lineage>
</organism>
<name>A0A6H9XMZ6_9CORY</name>
<dbReference type="InterPro" id="IPR029058">
    <property type="entry name" value="AB_hydrolase_fold"/>
</dbReference>
<keyword evidence="2 7" id="KW-0645">Protease</keyword>
<dbReference type="PANTHER" id="PTHR11757:SF19">
    <property type="entry name" value="PROLYL ENDOPEPTIDASE-LIKE"/>
    <property type="match status" value="1"/>
</dbReference>
<protein>
    <submittedName>
        <fullName evidence="7">Protease II</fullName>
        <ecNumber evidence="7">3.4.21.83</ecNumber>
    </submittedName>
</protein>
<dbReference type="GO" id="GO:0004252">
    <property type="term" value="F:serine-type endopeptidase activity"/>
    <property type="evidence" value="ECO:0007669"/>
    <property type="project" value="UniProtKB-EC"/>
</dbReference>
<comment type="caution">
    <text evidence="7">The sequence shown here is derived from an EMBL/GenBank/DDBJ whole genome shotgun (WGS) entry which is preliminary data.</text>
</comment>
<reference evidence="7 8" key="1">
    <citation type="submission" date="2018-06" db="EMBL/GenBank/DDBJ databases">
        <authorList>
            <consortium name="Pathogen Informatics"/>
            <person name="Doyle S."/>
        </authorList>
    </citation>
    <scope>NUCLEOTIDE SEQUENCE [LARGE SCALE GENOMIC DNA]</scope>
    <source>
        <strain evidence="7 8">NCTC10254</strain>
    </source>
</reference>
<dbReference type="Pfam" id="PF00326">
    <property type="entry name" value="Peptidase_S9"/>
    <property type="match status" value="1"/>
</dbReference>
<evidence type="ECO:0000256" key="3">
    <source>
        <dbReference type="ARBA" id="ARBA00022801"/>
    </source>
</evidence>
<gene>
    <name evidence="7" type="primary">ptrB</name>
    <name evidence="7" type="ORF">NCTC10254_01412</name>
</gene>
<feature type="domain" description="Peptidase S9A N-terminal" evidence="6">
    <location>
        <begin position="12"/>
        <end position="424"/>
    </location>
</feature>
<keyword evidence="3 7" id="KW-0378">Hydrolase</keyword>
<feature type="domain" description="Peptidase S9 prolyl oligopeptidase catalytic" evidence="5">
    <location>
        <begin position="484"/>
        <end position="697"/>
    </location>
</feature>
<proteinExistence type="inferred from homology"/>
<evidence type="ECO:0000313" key="7">
    <source>
        <dbReference type="EMBL" id="SPW28467.1"/>
    </source>
</evidence>
<dbReference type="Proteomes" id="UP000249886">
    <property type="component" value="Unassembled WGS sequence"/>
</dbReference>
<dbReference type="SUPFAM" id="SSF50993">
    <property type="entry name" value="Peptidase/esterase 'gauge' domain"/>
    <property type="match status" value="1"/>
</dbReference>
<dbReference type="Pfam" id="PF02897">
    <property type="entry name" value="Peptidase_S9_N"/>
    <property type="match status" value="1"/>
</dbReference>
<dbReference type="AlphaFoldDB" id="A0A6H9XMZ6"/>
<dbReference type="GeneID" id="84573722"/>
<evidence type="ECO:0000256" key="4">
    <source>
        <dbReference type="ARBA" id="ARBA00022825"/>
    </source>
</evidence>
<dbReference type="InterPro" id="IPR023302">
    <property type="entry name" value="Pept_S9A_N"/>
</dbReference>
<evidence type="ECO:0000256" key="1">
    <source>
        <dbReference type="ARBA" id="ARBA00005228"/>
    </source>
</evidence>
<dbReference type="GO" id="GO:0006508">
    <property type="term" value="P:proteolysis"/>
    <property type="evidence" value="ECO:0007669"/>
    <property type="project" value="UniProtKB-KW"/>
</dbReference>
<evidence type="ECO:0000259" key="5">
    <source>
        <dbReference type="Pfam" id="PF00326"/>
    </source>
</evidence>
<dbReference type="EC" id="3.4.21.83" evidence="7"/>